<organism evidence="10 11">
    <name type="scientific">Riccia sorocarpa</name>
    <dbReference type="NCBI Taxonomy" id="122646"/>
    <lineage>
        <taxon>Eukaryota</taxon>
        <taxon>Viridiplantae</taxon>
        <taxon>Streptophyta</taxon>
        <taxon>Embryophyta</taxon>
        <taxon>Marchantiophyta</taxon>
        <taxon>Marchantiopsida</taxon>
        <taxon>Marchantiidae</taxon>
        <taxon>Marchantiales</taxon>
        <taxon>Ricciaceae</taxon>
        <taxon>Riccia</taxon>
    </lineage>
</organism>
<evidence type="ECO:0000313" key="11">
    <source>
        <dbReference type="Proteomes" id="UP001633002"/>
    </source>
</evidence>
<evidence type="ECO:0000313" key="10">
    <source>
        <dbReference type="EMBL" id="KAL3693098.1"/>
    </source>
</evidence>
<keyword evidence="1" id="KW-0723">Serine/threonine-protein kinase</keyword>
<feature type="domain" description="EF-hand" evidence="9">
    <location>
        <begin position="103"/>
        <end position="138"/>
    </location>
</feature>
<evidence type="ECO:0000256" key="1">
    <source>
        <dbReference type="ARBA" id="ARBA00022527"/>
    </source>
</evidence>
<dbReference type="PROSITE" id="PS00018">
    <property type="entry name" value="EF_HAND_1"/>
    <property type="match status" value="2"/>
</dbReference>
<keyword evidence="7" id="KW-0067">ATP-binding</keyword>
<dbReference type="CDD" id="cd00051">
    <property type="entry name" value="EFh"/>
    <property type="match status" value="1"/>
</dbReference>
<comment type="caution">
    <text evidence="10">The sequence shown here is derived from an EMBL/GenBank/DDBJ whole genome shotgun (WGS) entry which is preliminary data.</text>
</comment>
<evidence type="ECO:0000256" key="4">
    <source>
        <dbReference type="ARBA" id="ARBA00022741"/>
    </source>
</evidence>
<dbReference type="GO" id="GO:0004674">
    <property type="term" value="F:protein serine/threonine kinase activity"/>
    <property type="evidence" value="ECO:0007669"/>
    <property type="project" value="UniProtKB-KW"/>
</dbReference>
<dbReference type="SUPFAM" id="SSF47473">
    <property type="entry name" value="EF-hand"/>
    <property type="match status" value="1"/>
</dbReference>
<evidence type="ECO:0000256" key="5">
    <source>
        <dbReference type="ARBA" id="ARBA00022777"/>
    </source>
</evidence>
<dbReference type="SUPFAM" id="SSF56112">
    <property type="entry name" value="Protein kinase-like (PK-like)"/>
    <property type="match status" value="1"/>
</dbReference>
<keyword evidence="3" id="KW-0677">Repeat</keyword>
<dbReference type="GO" id="GO:0043226">
    <property type="term" value="C:organelle"/>
    <property type="evidence" value="ECO:0007669"/>
    <property type="project" value="UniProtKB-ARBA"/>
</dbReference>
<dbReference type="AlphaFoldDB" id="A0ABD3HNT6"/>
<dbReference type="GO" id="GO:0005524">
    <property type="term" value="F:ATP binding"/>
    <property type="evidence" value="ECO:0007669"/>
    <property type="project" value="UniProtKB-KW"/>
</dbReference>
<dbReference type="InterPro" id="IPR018247">
    <property type="entry name" value="EF_Hand_1_Ca_BS"/>
</dbReference>
<reference evidence="10 11" key="1">
    <citation type="submission" date="2024-09" db="EMBL/GenBank/DDBJ databases">
        <title>Chromosome-scale assembly of Riccia sorocarpa.</title>
        <authorList>
            <person name="Paukszto L."/>
        </authorList>
    </citation>
    <scope>NUCLEOTIDE SEQUENCE [LARGE SCALE GENOMIC DNA]</scope>
    <source>
        <strain evidence="10">LP-2024</strain>
        <tissue evidence="10">Aerial parts of the thallus</tissue>
    </source>
</reference>
<evidence type="ECO:0000259" key="8">
    <source>
        <dbReference type="PROSITE" id="PS50011"/>
    </source>
</evidence>
<dbReference type="Gene3D" id="1.10.510.10">
    <property type="entry name" value="Transferase(Phosphotransferase) domain 1"/>
    <property type="match status" value="1"/>
</dbReference>
<dbReference type="Pfam" id="PF13499">
    <property type="entry name" value="EF-hand_7"/>
    <property type="match status" value="1"/>
</dbReference>
<evidence type="ECO:0000256" key="2">
    <source>
        <dbReference type="ARBA" id="ARBA00022679"/>
    </source>
</evidence>
<dbReference type="PROSITE" id="PS50011">
    <property type="entry name" value="PROTEIN_KINASE_DOM"/>
    <property type="match status" value="1"/>
</dbReference>
<dbReference type="InterPro" id="IPR011009">
    <property type="entry name" value="Kinase-like_dom_sf"/>
</dbReference>
<keyword evidence="2" id="KW-0808">Transferase</keyword>
<evidence type="ECO:0000259" key="9">
    <source>
        <dbReference type="PROSITE" id="PS50222"/>
    </source>
</evidence>
<dbReference type="FunFam" id="1.10.238.10:FF:000178">
    <property type="entry name" value="Calmodulin-2 A"/>
    <property type="match status" value="1"/>
</dbReference>
<dbReference type="Proteomes" id="UP001633002">
    <property type="component" value="Unassembled WGS sequence"/>
</dbReference>
<keyword evidence="11" id="KW-1185">Reference proteome</keyword>
<evidence type="ECO:0000256" key="6">
    <source>
        <dbReference type="ARBA" id="ARBA00022837"/>
    </source>
</evidence>
<evidence type="ECO:0008006" key="12">
    <source>
        <dbReference type="Google" id="ProtNLM"/>
    </source>
</evidence>
<dbReference type="EMBL" id="JBJQOH010000003">
    <property type="protein sequence ID" value="KAL3693098.1"/>
    <property type="molecule type" value="Genomic_DNA"/>
</dbReference>
<gene>
    <name evidence="10" type="ORF">R1sor_006749</name>
</gene>
<keyword evidence="4" id="KW-0547">Nucleotide-binding</keyword>
<keyword evidence="6" id="KW-0106">Calcium</keyword>
<keyword evidence="5" id="KW-0418">Kinase</keyword>
<dbReference type="PROSITE" id="PS50222">
    <property type="entry name" value="EF_HAND_2"/>
    <property type="match status" value="2"/>
</dbReference>
<sequence length="199" mass="22595">MPTSLYAYKRLAYFPWGITCFTFHTCQTISAEAKDLIHKLLIRDPLKRPTAREALMHPWIQEGGMGPDVPLDPLVQTRLKRFSAMNKLKKLAIRVIVESLPAEEISGLKELFEMVDTDSSGTITFEELRAALRRLGSLLQDAEIHELLNAADEDQDGTIDYPEFITATVSLKKVSQAENLHRAFQYFDKDNSGRVYHQG</sequence>
<proteinExistence type="predicted"/>
<dbReference type="InterPro" id="IPR002048">
    <property type="entry name" value="EF_hand_dom"/>
</dbReference>
<dbReference type="Gene3D" id="1.10.238.10">
    <property type="entry name" value="EF-hand"/>
    <property type="match status" value="1"/>
</dbReference>
<accession>A0ABD3HNT6</accession>
<dbReference type="InterPro" id="IPR000719">
    <property type="entry name" value="Prot_kinase_dom"/>
</dbReference>
<protein>
    <recommendedName>
        <fullName evidence="12">Calcium-dependent protein kinase</fullName>
    </recommendedName>
</protein>
<dbReference type="InterPro" id="IPR011992">
    <property type="entry name" value="EF-hand-dom_pair"/>
</dbReference>
<dbReference type="InterPro" id="IPR050205">
    <property type="entry name" value="CDPK_Ser/Thr_kinases"/>
</dbReference>
<dbReference type="SMART" id="SM00054">
    <property type="entry name" value="EFh"/>
    <property type="match status" value="2"/>
</dbReference>
<dbReference type="PANTHER" id="PTHR24349">
    <property type="entry name" value="SERINE/THREONINE-PROTEIN KINASE"/>
    <property type="match status" value="1"/>
</dbReference>
<feature type="domain" description="EF-hand" evidence="9">
    <location>
        <begin position="139"/>
        <end position="174"/>
    </location>
</feature>
<evidence type="ECO:0000256" key="3">
    <source>
        <dbReference type="ARBA" id="ARBA00022737"/>
    </source>
</evidence>
<feature type="domain" description="Protein kinase" evidence="8">
    <location>
        <begin position="1"/>
        <end position="60"/>
    </location>
</feature>
<evidence type="ECO:0000256" key="7">
    <source>
        <dbReference type="ARBA" id="ARBA00022840"/>
    </source>
</evidence>
<name>A0ABD3HNT6_9MARC</name>